<dbReference type="NCBIfam" id="TIGR03684">
    <property type="entry name" value="arCOG00985"/>
    <property type="match status" value="1"/>
</dbReference>
<dbReference type="GO" id="GO:0001731">
    <property type="term" value="P:formation of translation preinitiation complex"/>
    <property type="evidence" value="ECO:0007669"/>
    <property type="project" value="TreeGrafter"/>
</dbReference>
<dbReference type="InterPro" id="IPR016437">
    <property type="entry name" value="MCT-1/Tma20"/>
</dbReference>
<dbReference type="SUPFAM" id="SSF88697">
    <property type="entry name" value="PUA domain-like"/>
    <property type="match status" value="1"/>
</dbReference>
<dbReference type="PROSITE" id="PS50890">
    <property type="entry name" value="PUA"/>
    <property type="match status" value="1"/>
</dbReference>
<dbReference type="EMBL" id="MFTJ01000028">
    <property type="protein sequence ID" value="OGI65332.1"/>
    <property type="molecule type" value="Genomic_DNA"/>
</dbReference>
<dbReference type="Proteomes" id="UP000178700">
    <property type="component" value="Unassembled WGS sequence"/>
</dbReference>
<sequence>MKRTSLSFKDLNKELTENNLNIQYTKQDTTQLLETPQLKHIQKIILINNQPSFFYYTLSEINNNTPKQLLIPTIKLLQTHSSLLKSITIDMNAIKFIINGADVMRPGITNIDDNITKDQPICIIDITHKKPLAIGISLHSTEQLRTLTTGKVIKNIHYVGDELWKVEMK</sequence>
<dbReference type="InterPro" id="IPR002478">
    <property type="entry name" value="PUA"/>
</dbReference>
<evidence type="ECO:0000313" key="3">
    <source>
        <dbReference type="Proteomes" id="UP000178700"/>
    </source>
</evidence>
<organism evidence="2 3">
    <name type="scientific">Candidatus Nomurabacteria bacterium RIFCSPHIGHO2_01_FULL_39_10</name>
    <dbReference type="NCBI Taxonomy" id="1801733"/>
    <lineage>
        <taxon>Bacteria</taxon>
        <taxon>Candidatus Nomuraibacteriota</taxon>
    </lineage>
</organism>
<evidence type="ECO:0000313" key="2">
    <source>
        <dbReference type="EMBL" id="OGI65332.1"/>
    </source>
</evidence>
<gene>
    <name evidence="2" type="ORF">A2642_03025</name>
</gene>
<dbReference type="GO" id="GO:0003723">
    <property type="term" value="F:RNA binding"/>
    <property type="evidence" value="ECO:0007669"/>
    <property type="project" value="InterPro"/>
</dbReference>
<evidence type="ECO:0000259" key="1">
    <source>
        <dbReference type="SMART" id="SM00359"/>
    </source>
</evidence>
<feature type="domain" description="PUA" evidence="1">
    <location>
        <begin position="85"/>
        <end position="160"/>
    </location>
</feature>
<name>A0A1F6V6X4_9BACT</name>
<dbReference type="InterPro" id="IPR022430">
    <property type="entry name" value="CHP03684"/>
</dbReference>
<dbReference type="PANTHER" id="PTHR22798">
    <property type="entry name" value="MCT-1 PROTEIN"/>
    <property type="match status" value="1"/>
</dbReference>
<dbReference type="InterPro" id="IPR015947">
    <property type="entry name" value="PUA-like_sf"/>
</dbReference>
<reference evidence="2 3" key="1">
    <citation type="journal article" date="2016" name="Nat. Commun.">
        <title>Thousands of microbial genomes shed light on interconnected biogeochemical processes in an aquifer system.</title>
        <authorList>
            <person name="Anantharaman K."/>
            <person name="Brown C.T."/>
            <person name="Hug L.A."/>
            <person name="Sharon I."/>
            <person name="Castelle C.J."/>
            <person name="Probst A.J."/>
            <person name="Thomas B.C."/>
            <person name="Singh A."/>
            <person name="Wilkins M.J."/>
            <person name="Karaoz U."/>
            <person name="Brodie E.L."/>
            <person name="Williams K.H."/>
            <person name="Hubbard S.S."/>
            <person name="Banfield J.F."/>
        </authorList>
    </citation>
    <scope>NUCLEOTIDE SEQUENCE [LARGE SCALE GENOMIC DNA]</scope>
</reference>
<dbReference type="SMART" id="SM00359">
    <property type="entry name" value="PUA"/>
    <property type="match status" value="1"/>
</dbReference>
<dbReference type="NCBIfam" id="TIGR00451">
    <property type="entry name" value="unchar_dom_2"/>
    <property type="match status" value="1"/>
</dbReference>
<dbReference type="CDD" id="cd21154">
    <property type="entry name" value="PUA_MJ1432-like"/>
    <property type="match status" value="1"/>
</dbReference>
<accession>A0A1F6V6X4</accession>
<comment type="caution">
    <text evidence="2">The sequence shown here is derived from an EMBL/GenBank/DDBJ whole genome shotgun (WGS) entry which is preliminary data.</text>
</comment>
<dbReference type="Gene3D" id="3.10.400.20">
    <property type="match status" value="1"/>
</dbReference>
<dbReference type="PIRSF" id="PIRSF005067">
    <property type="entry name" value="Tma_RNA-bind_prd"/>
    <property type="match status" value="1"/>
</dbReference>
<proteinExistence type="predicted"/>
<dbReference type="AlphaFoldDB" id="A0A1F6V6X4"/>
<dbReference type="Pfam" id="PF01472">
    <property type="entry name" value="PUA"/>
    <property type="match status" value="1"/>
</dbReference>
<dbReference type="PANTHER" id="PTHR22798:SF0">
    <property type="entry name" value="MALIGNANT T-CELL-AMPLIFIED SEQUENCE 1"/>
    <property type="match status" value="1"/>
</dbReference>
<dbReference type="InterPro" id="IPR004521">
    <property type="entry name" value="Uncharacterised_CHP00451"/>
</dbReference>
<protein>
    <recommendedName>
        <fullName evidence="1">PUA domain-containing protein</fullName>
    </recommendedName>
</protein>